<gene>
    <name evidence="5" type="ORF">GM51_8115</name>
</gene>
<dbReference type="GO" id="GO:0005524">
    <property type="term" value="F:ATP binding"/>
    <property type="evidence" value="ECO:0007669"/>
    <property type="project" value="UniProtKB-KW"/>
</dbReference>
<dbReference type="EMBL" id="JNSL01000041">
    <property type="protein sequence ID" value="KGA18589.1"/>
    <property type="molecule type" value="Genomic_DNA"/>
</dbReference>
<comment type="caution">
    <text evidence="5">The sequence shown here is derived from an EMBL/GenBank/DDBJ whole genome shotgun (WGS) entry which is preliminary data.</text>
</comment>
<protein>
    <recommendedName>
        <fullName evidence="4">Primosomal protein N' 3' DNA-binding domain-containing protein</fullName>
    </recommendedName>
</protein>
<keyword evidence="3" id="KW-0238">DNA-binding</keyword>
<dbReference type="Pfam" id="PF17764">
    <property type="entry name" value="PriA_3primeBD"/>
    <property type="match status" value="1"/>
</dbReference>
<evidence type="ECO:0000256" key="3">
    <source>
        <dbReference type="ARBA" id="ARBA00023125"/>
    </source>
</evidence>
<dbReference type="InterPro" id="IPR041222">
    <property type="entry name" value="PriA_3primeBD"/>
</dbReference>
<dbReference type="AlphaFoldDB" id="A0A094Q8Z6"/>
<sequence length="641" mass="69371">MSKIAKLAIQSNLPQLDRLFDYLVPDSLSEQAVIGSRVKVLFGRSKKPLDAFIIDFPRVSEFSGRLSEILEVVGPAQTLNPNVFKLCQQLAERSASTLGDVLKLAIPPHMPKAFGTQEKSASGLQDSNSLELFPLDDDTKALVTPGQKSFLLAEPHQVELELGDGVATAPSWVRTFVLLAGTNLQQGNSTLILVPDYREHEVLMEALNTSGLIEYVANYSQEQAKSKQYIGFLKALEDRPRIVVGSRAAAFAPAHNLGSILVFDEADRSYADQASPYLHSRDVALVRQSIEDCSLVFASHSISSDMKRLIESGFLVDRTGQFAAPRVANSEPGLRVDSHAYSAIKAGLELGPVLVQVASLGDSTALYCKSCDETARCGECLGPLWIDSSGSKKCRWCNAFQINYRCPCGGQELTLGRAGATRTAAELGRAFPSARVIESTGQVRTTRISRGRTLVVATAGAEPYVEGGYSAVVLLDAKVALSRQNLRAQEEAVRAWSNAVAKSASKAPCVLVGVSGELSQLFSLWNHHKIAENEYKSRQELGLPPAVRLGSITADVSLLTELSELLAKQQAVVRIGPAPLESSSIGQQWRLIFKYPYSIGLQLAKMLKVEVARISAGKLRTSNSGRSARAITVKMNDSEVV</sequence>
<evidence type="ECO:0000259" key="4">
    <source>
        <dbReference type="Pfam" id="PF17764"/>
    </source>
</evidence>
<name>A0A094Q8Z6_9ZZZZ</name>
<dbReference type="PANTHER" id="PTHR30580:SF0">
    <property type="entry name" value="PRIMOSOMAL PROTEIN N"/>
    <property type="match status" value="1"/>
</dbReference>
<keyword evidence="2" id="KW-0067">ATP-binding</keyword>
<evidence type="ECO:0000256" key="1">
    <source>
        <dbReference type="ARBA" id="ARBA00022741"/>
    </source>
</evidence>
<dbReference type="GO" id="GO:0006270">
    <property type="term" value="P:DNA replication initiation"/>
    <property type="evidence" value="ECO:0007669"/>
    <property type="project" value="TreeGrafter"/>
</dbReference>
<reference evidence="5" key="1">
    <citation type="submission" date="2014-06" db="EMBL/GenBank/DDBJ databases">
        <title>Key roles for freshwater Actinobacteria revealed by deep metagenomic sequencing.</title>
        <authorList>
            <person name="Ghai R."/>
            <person name="Mizuno C.M."/>
            <person name="Picazo A."/>
            <person name="Camacho A."/>
            <person name="Rodriguez-Valera F."/>
        </authorList>
    </citation>
    <scope>NUCLEOTIDE SEQUENCE</scope>
</reference>
<dbReference type="Gene3D" id="3.40.50.300">
    <property type="entry name" value="P-loop containing nucleotide triphosphate hydrolases"/>
    <property type="match status" value="1"/>
</dbReference>
<proteinExistence type="predicted"/>
<organism evidence="5">
    <name type="scientific">freshwater metagenome</name>
    <dbReference type="NCBI Taxonomy" id="449393"/>
    <lineage>
        <taxon>unclassified sequences</taxon>
        <taxon>metagenomes</taxon>
        <taxon>ecological metagenomes</taxon>
    </lineage>
</organism>
<feature type="domain" description="Primosomal protein N' 3' DNA-binding" evidence="4">
    <location>
        <begin position="12"/>
        <end position="107"/>
    </location>
</feature>
<dbReference type="InterPro" id="IPR042115">
    <property type="entry name" value="PriA_3primeBD_sf"/>
</dbReference>
<dbReference type="GO" id="GO:0003677">
    <property type="term" value="F:DNA binding"/>
    <property type="evidence" value="ECO:0007669"/>
    <property type="project" value="UniProtKB-KW"/>
</dbReference>
<dbReference type="Gene3D" id="3.40.1440.60">
    <property type="entry name" value="PriA, 3(prime) DNA-binding domain"/>
    <property type="match status" value="1"/>
</dbReference>
<keyword evidence="1" id="KW-0547">Nucleotide-binding</keyword>
<dbReference type="PANTHER" id="PTHR30580">
    <property type="entry name" value="PRIMOSOMAL PROTEIN N"/>
    <property type="match status" value="1"/>
</dbReference>
<dbReference type="GO" id="GO:0006302">
    <property type="term" value="P:double-strand break repair"/>
    <property type="evidence" value="ECO:0007669"/>
    <property type="project" value="TreeGrafter"/>
</dbReference>
<dbReference type="InterPro" id="IPR027417">
    <property type="entry name" value="P-loop_NTPase"/>
</dbReference>
<accession>A0A094Q8Z6</accession>
<evidence type="ECO:0000256" key="2">
    <source>
        <dbReference type="ARBA" id="ARBA00022840"/>
    </source>
</evidence>
<dbReference type="GO" id="GO:0006310">
    <property type="term" value="P:DNA recombination"/>
    <property type="evidence" value="ECO:0007669"/>
    <property type="project" value="TreeGrafter"/>
</dbReference>
<dbReference type="GO" id="GO:0043138">
    <property type="term" value="F:3'-5' DNA helicase activity"/>
    <property type="evidence" value="ECO:0007669"/>
    <property type="project" value="TreeGrafter"/>
</dbReference>
<evidence type="ECO:0000313" key="5">
    <source>
        <dbReference type="EMBL" id="KGA18589.1"/>
    </source>
</evidence>